<dbReference type="OrthoDB" id="342981at2759"/>
<sequence length="368" mass="41096">MDRSREFRECVKARQGAVASKGKQKAEVEDVWTREATRIAAQLKDLIAFLAGIRRAYLDLSQSHSAVASSSTSRSFDPKRPNATWDSVKHLSDRERDEIDYQTQLSLKTCREQIRELENAEALRKTNESKQGMPGWRAKGATQAKEQLAAHRAAITLFLNKRLTHVSTLQKNQQEARIKRSLERSAASGLGLSPAGLAVLGEKMASQSQSDWRAGKQRDAAPAPVLSSDANGVPAMYAPVKSGTVQGLLEEEDEEEDIDQLLTQEQIQLFESEASNMLRATQDQLASLRHAESSLLEISALQSELVVHLTQQSELTDRLYEDAIIVSDRVEQGNKQLQKAKERNRESRIWLLIFLLGASLTLLFLDSF</sequence>
<dbReference type="AlphaFoldDB" id="G7DZT6"/>
<dbReference type="FunFam" id="1.20.5.110:FF:000069">
    <property type="entry name" value="Related to syntaxin 18"/>
    <property type="match status" value="1"/>
</dbReference>
<dbReference type="STRING" id="764103.G7DZT6"/>
<dbReference type="EMBL" id="BABT02000074">
    <property type="protein sequence ID" value="GAA96096.1"/>
    <property type="molecule type" value="Genomic_DNA"/>
</dbReference>
<comment type="similarity">
    <text evidence="2">Belongs to the syntaxin family.</text>
</comment>
<feature type="region of interest" description="Disordered" evidence="9">
    <location>
        <begin position="68"/>
        <end position="89"/>
    </location>
</feature>
<evidence type="ECO:0000256" key="5">
    <source>
        <dbReference type="ARBA" id="ARBA00022927"/>
    </source>
</evidence>
<keyword evidence="8 10" id="KW-0472">Membrane</keyword>
<evidence type="ECO:0000256" key="9">
    <source>
        <dbReference type="SAM" id="MobiDB-lite"/>
    </source>
</evidence>
<dbReference type="GO" id="GO:0005783">
    <property type="term" value="C:endoplasmic reticulum"/>
    <property type="evidence" value="ECO:0007669"/>
    <property type="project" value="TreeGrafter"/>
</dbReference>
<keyword evidence="5" id="KW-0653">Protein transport</keyword>
<dbReference type="Pfam" id="PF10496">
    <property type="entry name" value="Syntaxin-18_N"/>
    <property type="match status" value="1"/>
</dbReference>
<reference evidence="12 13" key="2">
    <citation type="journal article" date="2012" name="Open Biol.">
        <title>Characteristics of nucleosomes and linker DNA regions on the genome of the basidiomycete Mixia osmundae revealed by mono- and dinucleosome mapping.</title>
        <authorList>
            <person name="Nishida H."/>
            <person name="Kondo S."/>
            <person name="Matsumoto T."/>
            <person name="Suzuki Y."/>
            <person name="Yoshikawa H."/>
            <person name="Taylor T.D."/>
            <person name="Sugiyama J."/>
        </authorList>
    </citation>
    <scope>NUCLEOTIDE SEQUENCE [LARGE SCALE GENOMIC DNA]</scope>
    <source>
        <strain evidence="13">CBS 9802 / IAM 14324 / JCM 22182 / KY 12970</strain>
    </source>
</reference>
<dbReference type="InterPro" id="IPR019529">
    <property type="entry name" value="Syntaxin-18_N"/>
</dbReference>
<feature type="transmembrane region" description="Helical" evidence="10">
    <location>
        <begin position="349"/>
        <end position="365"/>
    </location>
</feature>
<evidence type="ECO:0000256" key="7">
    <source>
        <dbReference type="ARBA" id="ARBA00023054"/>
    </source>
</evidence>
<dbReference type="PANTHER" id="PTHR15959:SF0">
    <property type="entry name" value="SYNTAXIN-18"/>
    <property type="match status" value="1"/>
</dbReference>
<proteinExistence type="inferred from homology"/>
<evidence type="ECO:0000256" key="1">
    <source>
        <dbReference type="ARBA" id="ARBA00004211"/>
    </source>
</evidence>
<dbReference type="PROSITE" id="PS50192">
    <property type="entry name" value="T_SNARE"/>
    <property type="match status" value="1"/>
</dbReference>
<reference evidence="12 13" key="1">
    <citation type="journal article" date="2011" name="J. Gen. Appl. Microbiol.">
        <title>Draft genome sequencing of the enigmatic basidiomycete Mixia osmundae.</title>
        <authorList>
            <person name="Nishida H."/>
            <person name="Nagatsuka Y."/>
            <person name="Sugiyama J."/>
        </authorList>
    </citation>
    <scope>NUCLEOTIDE SEQUENCE [LARGE SCALE GENOMIC DNA]</scope>
    <source>
        <strain evidence="13">CBS 9802 / IAM 14324 / JCM 22182 / KY 12970</strain>
    </source>
</reference>
<accession>G7DZT6</accession>
<name>G7DZT6_MIXOS</name>
<evidence type="ECO:0000256" key="10">
    <source>
        <dbReference type="SAM" id="Phobius"/>
    </source>
</evidence>
<keyword evidence="6 10" id="KW-1133">Transmembrane helix</keyword>
<evidence type="ECO:0000313" key="12">
    <source>
        <dbReference type="EMBL" id="GAA96096.1"/>
    </source>
</evidence>
<feature type="domain" description="T-SNARE coiled-coil homology" evidence="11">
    <location>
        <begin position="278"/>
        <end position="340"/>
    </location>
</feature>
<dbReference type="GO" id="GO:0015031">
    <property type="term" value="P:protein transport"/>
    <property type="evidence" value="ECO:0007669"/>
    <property type="project" value="UniProtKB-KW"/>
</dbReference>
<dbReference type="RefSeq" id="XP_014567871.1">
    <property type="nucleotide sequence ID" value="XM_014712385.1"/>
</dbReference>
<evidence type="ECO:0000256" key="3">
    <source>
        <dbReference type="ARBA" id="ARBA00022448"/>
    </source>
</evidence>
<dbReference type="InterPro" id="IPR000727">
    <property type="entry name" value="T_SNARE_dom"/>
</dbReference>
<dbReference type="SUPFAM" id="SSF58038">
    <property type="entry name" value="SNARE fusion complex"/>
    <property type="match status" value="1"/>
</dbReference>
<dbReference type="PANTHER" id="PTHR15959">
    <property type="entry name" value="SYNTAXIN-18"/>
    <property type="match status" value="1"/>
</dbReference>
<dbReference type="Proteomes" id="UP000009131">
    <property type="component" value="Unassembled WGS sequence"/>
</dbReference>
<evidence type="ECO:0000313" key="13">
    <source>
        <dbReference type="Proteomes" id="UP000009131"/>
    </source>
</evidence>
<evidence type="ECO:0000256" key="4">
    <source>
        <dbReference type="ARBA" id="ARBA00022692"/>
    </source>
</evidence>
<evidence type="ECO:0000256" key="8">
    <source>
        <dbReference type="ARBA" id="ARBA00023136"/>
    </source>
</evidence>
<dbReference type="GO" id="GO:0006890">
    <property type="term" value="P:retrograde vesicle-mediated transport, Golgi to endoplasmic reticulum"/>
    <property type="evidence" value="ECO:0007669"/>
    <property type="project" value="TreeGrafter"/>
</dbReference>
<evidence type="ECO:0000256" key="2">
    <source>
        <dbReference type="ARBA" id="ARBA00009063"/>
    </source>
</evidence>
<dbReference type="OMA" id="YRIRTHI"/>
<dbReference type="GO" id="GO:0031201">
    <property type="term" value="C:SNARE complex"/>
    <property type="evidence" value="ECO:0007669"/>
    <property type="project" value="TreeGrafter"/>
</dbReference>
<keyword evidence="7" id="KW-0175">Coiled coil</keyword>
<dbReference type="Gene3D" id="1.20.5.110">
    <property type="match status" value="1"/>
</dbReference>
<dbReference type="FunCoup" id="G7DZT6">
    <property type="interactions" value="188"/>
</dbReference>
<evidence type="ECO:0000256" key="6">
    <source>
        <dbReference type="ARBA" id="ARBA00022989"/>
    </source>
</evidence>
<protein>
    <recommendedName>
        <fullName evidence="11">t-SNARE coiled-coil homology domain-containing protein</fullName>
    </recommendedName>
</protein>
<comment type="caution">
    <text evidence="12">The sequence shown here is derived from an EMBL/GenBank/DDBJ whole genome shotgun (WGS) entry which is preliminary data.</text>
</comment>
<organism evidence="12 13">
    <name type="scientific">Mixia osmundae (strain CBS 9802 / IAM 14324 / JCM 22182 / KY 12970)</name>
    <dbReference type="NCBI Taxonomy" id="764103"/>
    <lineage>
        <taxon>Eukaryota</taxon>
        <taxon>Fungi</taxon>
        <taxon>Dikarya</taxon>
        <taxon>Basidiomycota</taxon>
        <taxon>Pucciniomycotina</taxon>
        <taxon>Mixiomycetes</taxon>
        <taxon>Mixiales</taxon>
        <taxon>Mixiaceae</taxon>
        <taxon>Mixia</taxon>
    </lineage>
</organism>
<evidence type="ECO:0000259" key="11">
    <source>
        <dbReference type="PROSITE" id="PS50192"/>
    </source>
</evidence>
<keyword evidence="13" id="KW-1185">Reference proteome</keyword>
<comment type="subcellular location">
    <subcellularLocation>
        <location evidence="1">Membrane</location>
        <topology evidence="1">Single-pass type IV membrane protein</topology>
    </subcellularLocation>
</comment>
<keyword evidence="3" id="KW-0813">Transport</keyword>
<dbReference type="InParanoid" id="G7DZT6"/>
<dbReference type="HOGENOM" id="CLU_038403_0_0_1"/>
<gene>
    <name evidence="12" type="primary">Mo02757</name>
    <name evidence="12" type="ORF">E5Q_02757</name>
</gene>
<dbReference type="eggNOG" id="KOG3894">
    <property type="taxonomic scope" value="Eukaryota"/>
</dbReference>
<dbReference type="Pfam" id="PF05739">
    <property type="entry name" value="SNARE"/>
    <property type="match status" value="1"/>
</dbReference>
<keyword evidence="4 10" id="KW-0812">Transmembrane</keyword>